<protein>
    <submittedName>
        <fullName evidence="7">LysE family translocator</fullName>
    </submittedName>
</protein>
<feature type="transmembrane region" description="Helical" evidence="6">
    <location>
        <begin position="6"/>
        <end position="26"/>
    </location>
</feature>
<evidence type="ECO:0000256" key="4">
    <source>
        <dbReference type="ARBA" id="ARBA00022989"/>
    </source>
</evidence>
<keyword evidence="2" id="KW-1003">Cell membrane</keyword>
<dbReference type="PANTHER" id="PTHR30086:SF20">
    <property type="entry name" value="ARGININE EXPORTER PROTEIN ARGO-RELATED"/>
    <property type="match status" value="1"/>
</dbReference>
<evidence type="ECO:0000313" key="7">
    <source>
        <dbReference type="EMBL" id="MDC8755681.1"/>
    </source>
</evidence>
<evidence type="ECO:0000313" key="8">
    <source>
        <dbReference type="Proteomes" id="UP001216558"/>
    </source>
</evidence>
<dbReference type="PANTHER" id="PTHR30086">
    <property type="entry name" value="ARGININE EXPORTER PROTEIN ARGO"/>
    <property type="match status" value="1"/>
</dbReference>
<keyword evidence="5 6" id="KW-0472">Membrane</keyword>
<dbReference type="Proteomes" id="UP001216558">
    <property type="component" value="Unassembled WGS sequence"/>
</dbReference>
<dbReference type="InterPro" id="IPR001123">
    <property type="entry name" value="LeuE-type"/>
</dbReference>
<evidence type="ECO:0000256" key="5">
    <source>
        <dbReference type="ARBA" id="ARBA00023136"/>
    </source>
</evidence>
<feature type="transmembrane region" description="Helical" evidence="6">
    <location>
        <begin position="38"/>
        <end position="63"/>
    </location>
</feature>
<evidence type="ECO:0000256" key="6">
    <source>
        <dbReference type="SAM" id="Phobius"/>
    </source>
</evidence>
<dbReference type="EMBL" id="JAQQXQ010000012">
    <property type="protein sequence ID" value="MDC8755681.1"/>
    <property type="molecule type" value="Genomic_DNA"/>
</dbReference>
<sequence length="203" mass="20995">MIDIAGFALAVLLVELTPGPNMAWLVTLTLSEGRRAGLGAITGIALGLAANAALSVLAASLILAQDGGLAQGVSVLAAAMMTWLAWEAWRGSGESSPAATPRQSGQRHALAGFVINLLNPKAALFFITVMPQFIPDGRPSFVQGLAMAATSVIIATSIHLALVLGAERVRGVLMAESRARIVRRVLAIAMLGVAAWFLAKAFA</sequence>
<keyword evidence="4 6" id="KW-1133">Transmembrane helix</keyword>
<keyword evidence="3 6" id="KW-0812">Transmembrane</keyword>
<comment type="caution">
    <text evidence="7">The sequence shown here is derived from an EMBL/GenBank/DDBJ whole genome shotgun (WGS) entry which is preliminary data.</text>
</comment>
<organism evidence="7 8">
    <name type="scientific">Erythrobacter fulvus</name>
    <dbReference type="NCBI Taxonomy" id="2987523"/>
    <lineage>
        <taxon>Bacteria</taxon>
        <taxon>Pseudomonadati</taxon>
        <taxon>Pseudomonadota</taxon>
        <taxon>Alphaproteobacteria</taxon>
        <taxon>Sphingomonadales</taxon>
        <taxon>Erythrobacteraceae</taxon>
        <taxon>Erythrobacter/Porphyrobacter group</taxon>
        <taxon>Erythrobacter</taxon>
    </lineage>
</organism>
<dbReference type="RefSeq" id="WP_273678890.1">
    <property type="nucleotide sequence ID" value="NZ_JAQQXQ010000012.1"/>
</dbReference>
<feature type="transmembrane region" description="Helical" evidence="6">
    <location>
        <begin position="185"/>
        <end position="202"/>
    </location>
</feature>
<name>A0ABT5JUF2_9SPHN</name>
<comment type="subcellular location">
    <subcellularLocation>
        <location evidence="1">Cell membrane</location>
        <topology evidence="1">Multi-pass membrane protein</topology>
    </subcellularLocation>
</comment>
<gene>
    <name evidence="7" type="ORF">OIK40_13605</name>
</gene>
<keyword evidence="8" id="KW-1185">Reference proteome</keyword>
<evidence type="ECO:0000256" key="2">
    <source>
        <dbReference type="ARBA" id="ARBA00022475"/>
    </source>
</evidence>
<feature type="transmembrane region" description="Helical" evidence="6">
    <location>
        <begin position="110"/>
        <end position="134"/>
    </location>
</feature>
<evidence type="ECO:0000256" key="1">
    <source>
        <dbReference type="ARBA" id="ARBA00004651"/>
    </source>
</evidence>
<feature type="transmembrane region" description="Helical" evidence="6">
    <location>
        <begin position="140"/>
        <end position="164"/>
    </location>
</feature>
<evidence type="ECO:0000256" key="3">
    <source>
        <dbReference type="ARBA" id="ARBA00022692"/>
    </source>
</evidence>
<accession>A0ABT5JUF2</accession>
<reference evidence="7 8" key="1">
    <citation type="submission" date="2022-10" db="EMBL/GenBank/DDBJ databases">
        <title>Erythrobacter sp. sf7 Genome sequencing.</title>
        <authorList>
            <person name="Park S."/>
        </authorList>
    </citation>
    <scope>NUCLEOTIDE SEQUENCE [LARGE SCALE GENOMIC DNA]</scope>
    <source>
        <strain evidence="8">sf7</strain>
    </source>
</reference>
<dbReference type="Pfam" id="PF01810">
    <property type="entry name" value="LysE"/>
    <property type="match status" value="1"/>
</dbReference>
<proteinExistence type="predicted"/>